<keyword evidence="3" id="KW-1185">Reference proteome</keyword>
<dbReference type="AlphaFoldDB" id="A0AAD7XIH8"/>
<protein>
    <submittedName>
        <fullName evidence="2">Uncharacterized protein</fullName>
    </submittedName>
</protein>
<dbReference type="PANTHER" id="PTHR34496">
    <property type="entry name" value="GLCNAC TRANSFERASE-RELATED"/>
    <property type="match status" value="1"/>
</dbReference>
<feature type="transmembrane region" description="Helical" evidence="1">
    <location>
        <begin position="362"/>
        <end position="380"/>
    </location>
</feature>
<gene>
    <name evidence="2" type="ORF">CTAYLR_004710</name>
</gene>
<comment type="caution">
    <text evidence="2">The sequence shown here is derived from an EMBL/GenBank/DDBJ whole genome shotgun (WGS) entry which is preliminary data.</text>
</comment>
<accession>A0AAD7XIH8</accession>
<evidence type="ECO:0000256" key="1">
    <source>
        <dbReference type="SAM" id="Phobius"/>
    </source>
</evidence>
<dbReference type="Pfam" id="PF11397">
    <property type="entry name" value="GlcNAc"/>
    <property type="match status" value="2"/>
</dbReference>
<reference evidence="2" key="1">
    <citation type="submission" date="2023-01" db="EMBL/GenBank/DDBJ databases">
        <title>Metagenome sequencing of chrysophaentin producing Chrysophaeum taylorii.</title>
        <authorList>
            <person name="Davison J."/>
            <person name="Bewley C."/>
        </authorList>
    </citation>
    <scope>NUCLEOTIDE SEQUENCE</scope>
    <source>
        <strain evidence="2">NIES-1699</strain>
    </source>
</reference>
<keyword evidence="1" id="KW-1133">Transmembrane helix</keyword>
<dbReference type="PANTHER" id="PTHR34496:SF6">
    <property type="entry name" value="GLYCOSYLTRANSFERASE 2-LIKE DOMAIN-CONTAINING PROTEIN"/>
    <property type="match status" value="1"/>
</dbReference>
<dbReference type="EMBL" id="JAQMWT010000552">
    <property type="protein sequence ID" value="KAJ8599626.1"/>
    <property type="molecule type" value="Genomic_DNA"/>
</dbReference>
<evidence type="ECO:0000313" key="2">
    <source>
        <dbReference type="EMBL" id="KAJ8599626.1"/>
    </source>
</evidence>
<keyword evidence="1" id="KW-0472">Membrane</keyword>
<organism evidence="2 3">
    <name type="scientific">Chrysophaeum taylorii</name>
    <dbReference type="NCBI Taxonomy" id="2483200"/>
    <lineage>
        <taxon>Eukaryota</taxon>
        <taxon>Sar</taxon>
        <taxon>Stramenopiles</taxon>
        <taxon>Ochrophyta</taxon>
        <taxon>Pelagophyceae</taxon>
        <taxon>Pelagomonadales</taxon>
        <taxon>Pelagomonadaceae</taxon>
        <taxon>Chrysophaeum</taxon>
    </lineage>
</organism>
<dbReference type="InterPro" id="IPR021067">
    <property type="entry name" value="Glycosyltransferase"/>
</dbReference>
<dbReference type="Proteomes" id="UP001230188">
    <property type="component" value="Unassembled WGS sequence"/>
</dbReference>
<evidence type="ECO:0000313" key="3">
    <source>
        <dbReference type="Proteomes" id="UP001230188"/>
    </source>
</evidence>
<proteinExistence type="predicted"/>
<keyword evidence="1" id="KW-0812">Transmembrane</keyword>
<sequence length="394" mass="44989">MSYDQQRSACVWVGPRDGRWIKVVDDPAAPAPCAPYQVDRSAATIFVAIASFRDALCTTTVRELFRRAKNASRIRVGVVQQNAAGDPDCWPETDKARAQDADMLGDEEFCLRTDSHMAFAQDWDAKIIDQWYAAENEFAILSTYVADATQLRNGTEVNVNGKWEVPHLCSIQWQGNHVRNMQAKAARLLEKPKLTTLWAAGLSFSRCHAERTVPYDPHTPYIFWGEEFSRTARFFTHGYDVYTPPRTVVAHDYKHTQGDPEHYKWNGRGGPRMNSTIRKIRDASDRRIWGLLGMPGGKPQNFGDYGLGTKRTLDQFVQFTGIQLKNRTVFANRCGNVDWVPWDCHRDDQQNYPNPREEPPPFFLPLAAVLFLLVCLLRRLRRVSKKSILPTKVI</sequence>
<name>A0AAD7XIH8_9STRA</name>